<dbReference type="Gene3D" id="2.30.29.30">
    <property type="entry name" value="Pleckstrin-homology domain (PH domain)/Phosphotyrosine-binding domain (PTB)"/>
    <property type="match status" value="3"/>
</dbReference>
<evidence type="ECO:0000256" key="1">
    <source>
        <dbReference type="ARBA" id="ARBA00022723"/>
    </source>
</evidence>
<dbReference type="InterPro" id="IPR000156">
    <property type="entry name" value="Ran_bind_dom"/>
</dbReference>
<keyword evidence="9" id="KW-1185">Reference proteome</keyword>
<dbReference type="Proteomes" id="UP000019149">
    <property type="component" value="Unassembled WGS sequence"/>
</dbReference>
<dbReference type="GO" id="GO:0005643">
    <property type="term" value="C:nuclear pore"/>
    <property type="evidence" value="ECO:0007669"/>
    <property type="project" value="TreeGrafter"/>
</dbReference>
<evidence type="ECO:0000259" key="6">
    <source>
        <dbReference type="PROSITE" id="PS50196"/>
    </source>
</evidence>
<dbReference type="EMBL" id="APAU02000002">
    <property type="protein sequence ID" value="EUB64502.1"/>
    <property type="molecule type" value="Genomic_DNA"/>
</dbReference>
<name>W6V0T2_ECHGR</name>
<dbReference type="FunFam" id="2.30.29.30:FF:000018">
    <property type="entry name" value="E3 SUMO-protein ligase RanBP2"/>
    <property type="match status" value="1"/>
</dbReference>
<feature type="domain" description="RanBP2-type" evidence="7">
    <location>
        <begin position="1226"/>
        <end position="1255"/>
    </location>
</feature>
<sequence>MVMIPVAVDIFGTTCFTFENLIITSLKHVPDSCNTYPWCKHIDTLRGFALVEVLRLAAHTACLSDFLSTLARLDEYIVKLLRSPHSCDNEFATEIQLRLFFYLSIYFQRLAKKKKVDANIHFLIESCLQRAAALKTNAPSSDSILSKSVWKHLYGDGLSLRLQSALLAKKSSHSQARWNVTLLEALSQDSLSKNEQHKFEFLFGLEERVKGGAACLYNAEELYLKLLEYRPGDLSTILWYVLRPVKADTTSDTDLALPAARLKIIVDSVREVFSSTPPSAENCKVCQLDAVVFLVALSISYLIRHTSSETSRGHAQATSLSWPPQPLCLLNTRLLPSSMQRRCWNGLCACAKNKSADDESPLKHFIDQLRFVRPTQTMPARLILRVAQAITRLPLEASATDFALARAARAWEAGLSALMQNSEFARFGSPAPSVRERYSDEGILFPAELNCDWWHGTHVDNLTTMTSKDQAWFFLGWRWLASYWLEHPPPKLETLISHLQYLRDHGLPTDVECILLAAKLVENAVRLSKTSPLIKPLGNLALSLLNTTLRAVQRTPFTDESTARPTRNLSDAITSLQKALELPNASGEQLFSSARCASGLVSLFSQSSEVQSTDPAQTQIMSSGYGAYANGGRTSIFGPYRSPGVTSSPAAMSATAAPNSLASDLQTKLMTQVVEQWMPSFMEFSRVMSETSAELAKSRLQNKELSRLLKETRNQLDTVIAEQQKQQQRNSTPVRQPSPPAQPVPSLEDWRALQESLREVASVLRDFCHWLPLAMPSFAPPPPPFPHPAHIPPPPPPAQPSAMLRPGDIFTLENQQKAQLALSQLAAFQQQQQQQQMPRTTGGSCFLLPPPSYPPPTVPPPAVPVDFRVPSVATCLFPAGISTSATFTSTSASSVDSPKVDSSATITTAPVQPVKPPPTLPAASAGATATGLPKITPSPDSKQDTPPAEAASSPAPKPFPFAFKPAATTATDGFKTETSSLFSFSKFGSPDTAGTSALFGTLPFGHKPSVTSPSPGSPDVSKKAEEAETEVEDDEDKPEAFEPKVEFTPCVERLPELVQPITGEEGERVLFCHRARLFRWDKSDSSSNGEWKARGIGELKVLADDAAVKFRIVMRREQIMKLCANHYILPGINIKRHSQRAEACMWKARDFAVMDIDKPIPNGADELFMAHFKTEEITDEFEKIVKSCLEKASTVAPKNVTEKDPNEKEKPKPALITSCLEKLRPKAGSWACATCALSVAQEPEKCPACQAPKPGAKPTQHTSTSALPTFKFFSTPASTSPPAVSTSFVFGGGGGASSNQLIPTPLPKFIFGNAPAPTAETDKLFSFSTLNTSENKTVGSASGAFANLDLAKNLEKPSTVFTFKMKPPTPVKSKNIDEAKKAEEGKDITTYFDNNEEDDVTPSDLSQISFKPVVEHLPDKVEVHTGEEDEEVIFEARAKLFRFDTTVWKERGLGQLKLLRSPASGRVRIVMRRDQVHKVCCNHSITSGMTLKPMEGSKALVVPWVWWAVDFSDDEVGPEGRKEMFSVRFKTLEESQAFHDAFVKAAAAASGAEAPADLEVEGDELVIVENPLSIEQVARARALQLPDDFYAYELKKPGSSSRHSQREDLTPAEEAEEDALLEAAINRGTSSTSSSLVVVKSTESLVITTPPTSPPPTFSATTSALQSLRGKPGSWTCESCSLLVDPEKTVCPACQAAKPGTSGVSEKTTPVATGKPFKSDGFKGFSGTLFGSGGRCGGFEALSKDASAKPSWLTAPGSSSSPSPWAGAGSTLFSAKGDDKDDNDDDNESDPDPQFEPIIPLPNLVETKTGEEEEVCLFLRRCKLYRRLDNQWKERGIGDMKVLVHPKNLPPAHFLDPRTELPTDKDLKGGINHARLLMRRDHVLKICTNQTISLDMPQFKPLIVANYGVCWVAKDYSENPDGEVMTLGLRFKTEQDLTHFRASIERAREMFKRTNATS</sequence>
<feature type="domain" description="RanBD1" evidence="6">
    <location>
        <begin position="1794"/>
        <end position="1953"/>
    </location>
</feature>
<dbReference type="GO" id="GO:0005096">
    <property type="term" value="F:GTPase activator activity"/>
    <property type="evidence" value="ECO:0007669"/>
    <property type="project" value="TreeGrafter"/>
</dbReference>
<evidence type="ECO:0000256" key="2">
    <source>
        <dbReference type="ARBA" id="ARBA00022771"/>
    </source>
</evidence>
<dbReference type="InterPro" id="IPR045255">
    <property type="entry name" value="RanBP1-like"/>
</dbReference>
<proteinExistence type="predicted"/>
<feature type="domain" description="RanBD1" evidence="6">
    <location>
        <begin position="1051"/>
        <end position="1194"/>
    </location>
</feature>
<evidence type="ECO:0000259" key="7">
    <source>
        <dbReference type="PROSITE" id="PS50199"/>
    </source>
</evidence>
<keyword evidence="3" id="KW-0862">Zinc</keyword>
<dbReference type="OMA" id="VDANIHF"/>
<feature type="compositionally biased region" description="Low complexity" evidence="5">
    <location>
        <begin position="945"/>
        <end position="964"/>
    </location>
</feature>
<comment type="caution">
    <text evidence="8">The sequence shown here is derived from an EMBL/GenBank/DDBJ whole genome shotgun (WGS) entry which is preliminary data.</text>
</comment>
<dbReference type="SMART" id="SM00547">
    <property type="entry name" value="ZnF_RBZ"/>
    <property type="match status" value="2"/>
</dbReference>
<dbReference type="CTD" id="36336167"/>
<feature type="region of interest" description="Disordered" evidence="5">
    <location>
        <begin position="887"/>
        <end position="964"/>
    </location>
</feature>
<feature type="compositionally biased region" description="Acidic residues" evidence="5">
    <location>
        <begin position="1027"/>
        <end position="1037"/>
    </location>
</feature>
<dbReference type="GO" id="GO:0008270">
    <property type="term" value="F:zinc ion binding"/>
    <property type="evidence" value="ECO:0007669"/>
    <property type="project" value="UniProtKB-KW"/>
</dbReference>
<organism evidence="8 9">
    <name type="scientific">Echinococcus granulosus</name>
    <name type="common">Hydatid tapeworm</name>
    <dbReference type="NCBI Taxonomy" id="6210"/>
    <lineage>
        <taxon>Eukaryota</taxon>
        <taxon>Metazoa</taxon>
        <taxon>Spiralia</taxon>
        <taxon>Lophotrochozoa</taxon>
        <taxon>Platyhelminthes</taxon>
        <taxon>Cestoda</taxon>
        <taxon>Eucestoda</taxon>
        <taxon>Cyclophyllidea</taxon>
        <taxon>Taeniidae</taxon>
        <taxon>Echinococcus</taxon>
        <taxon>Echinococcus granulosus group</taxon>
    </lineage>
</organism>
<evidence type="ECO:0000313" key="8">
    <source>
        <dbReference type="EMBL" id="EUB64502.1"/>
    </source>
</evidence>
<gene>
    <name evidence="8" type="ORF">EGR_00452</name>
</gene>
<dbReference type="SUPFAM" id="SSF50729">
    <property type="entry name" value="PH domain-like"/>
    <property type="match status" value="3"/>
</dbReference>
<keyword evidence="8" id="KW-0436">Ligase</keyword>
<feature type="compositionally biased region" description="Polar residues" evidence="5">
    <location>
        <begin position="721"/>
        <end position="735"/>
    </location>
</feature>
<feature type="domain" description="RanBP2-type" evidence="7">
    <location>
        <begin position="1671"/>
        <end position="1700"/>
    </location>
</feature>
<dbReference type="InterPro" id="IPR011993">
    <property type="entry name" value="PH-like_dom_sf"/>
</dbReference>
<dbReference type="GO" id="GO:0005737">
    <property type="term" value="C:cytoplasm"/>
    <property type="evidence" value="ECO:0007669"/>
    <property type="project" value="TreeGrafter"/>
</dbReference>
<dbReference type="KEGG" id="egl:EGR_00452"/>
<evidence type="ECO:0000313" key="9">
    <source>
        <dbReference type="Proteomes" id="UP000019149"/>
    </source>
</evidence>
<dbReference type="GO" id="GO:0016874">
    <property type="term" value="F:ligase activity"/>
    <property type="evidence" value="ECO:0007669"/>
    <property type="project" value="UniProtKB-KW"/>
</dbReference>
<dbReference type="CDD" id="cd00835">
    <property type="entry name" value="RanBD_family"/>
    <property type="match status" value="2"/>
</dbReference>
<evidence type="ECO:0000256" key="4">
    <source>
        <dbReference type="PROSITE-ProRule" id="PRU00322"/>
    </source>
</evidence>
<dbReference type="OrthoDB" id="2357150at2759"/>
<dbReference type="PANTHER" id="PTHR23138:SF87">
    <property type="entry name" value="E3 SUMO-PROTEIN LIGASE RANBP2"/>
    <property type="match status" value="1"/>
</dbReference>
<feature type="compositionally biased region" description="Acidic residues" evidence="5">
    <location>
        <begin position="1780"/>
        <end position="1793"/>
    </location>
</feature>
<dbReference type="Pfam" id="PF00638">
    <property type="entry name" value="Ran_BP1"/>
    <property type="match status" value="4"/>
</dbReference>
<evidence type="ECO:0000256" key="3">
    <source>
        <dbReference type="ARBA" id="ARBA00022833"/>
    </source>
</evidence>
<reference evidence="8 9" key="1">
    <citation type="journal article" date="2013" name="Nat. Genet.">
        <title>The genome of the hydatid tapeworm Echinococcus granulosus.</title>
        <authorList>
            <person name="Zheng H."/>
            <person name="Zhang W."/>
            <person name="Zhang L."/>
            <person name="Zhang Z."/>
            <person name="Li J."/>
            <person name="Lu G."/>
            <person name="Zhu Y."/>
            <person name="Wang Y."/>
            <person name="Huang Y."/>
            <person name="Liu J."/>
            <person name="Kang H."/>
            <person name="Chen J."/>
            <person name="Wang L."/>
            <person name="Chen A."/>
            <person name="Yu S."/>
            <person name="Gao Z."/>
            <person name="Jin L."/>
            <person name="Gu W."/>
            <person name="Wang Z."/>
            <person name="Zhao L."/>
            <person name="Shi B."/>
            <person name="Wen H."/>
            <person name="Lin R."/>
            <person name="Jones M.K."/>
            <person name="Brejova B."/>
            <person name="Vinar T."/>
            <person name="Zhao G."/>
            <person name="McManus D.P."/>
            <person name="Chen Z."/>
            <person name="Zhou Y."/>
            <person name="Wang S."/>
        </authorList>
    </citation>
    <scope>NUCLEOTIDE SEQUENCE [LARGE SCALE GENOMIC DNA]</scope>
</reference>
<feature type="region of interest" description="Disordered" evidence="5">
    <location>
        <begin position="721"/>
        <end position="746"/>
    </location>
</feature>
<protein>
    <submittedName>
        <fullName evidence="8">E3 SUMO-protein ligase RanBP2</fullName>
    </submittedName>
</protein>
<accession>W6V0T2</accession>
<feature type="compositionally biased region" description="Low complexity" evidence="5">
    <location>
        <begin position="1755"/>
        <end position="1770"/>
    </location>
</feature>
<evidence type="ECO:0000256" key="5">
    <source>
        <dbReference type="SAM" id="MobiDB-lite"/>
    </source>
</evidence>
<dbReference type="PROSITE" id="PS50196">
    <property type="entry name" value="RANBD1"/>
    <property type="match status" value="3"/>
</dbReference>
<feature type="region of interest" description="Disordered" evidence="5">
    <location>
        <begin position="1749"/>
        <end position="1801"/>
    </location>
</feature>
<dbReference type="Gene3D" id="4.10.1060.10">
    <property type="entry name" value="Zinc finger, RanBP2-type"/>
    <property type="match status" value="2"/>
</dbReference>
<dbReference type="InterPro" id="IPR001876">
    <property type="entry name" value="Znf_RanBP2"/>
</dbReference>
<dbReference type="SMART" id="SM00160">
    <property type="entry name" value="RanBD"/>
    <property type="match status" value="3"/>
</dbReference>
<dbReference type="GeneID" id="36336167"/>
<feature type="region of interest" description="Disordered" evidence="5">
    <location>
        <begin position="1006"/>
        <end position="1041"/>
    </location>
</feature>
<dbReference type="RefSeq" id="XP_024355698.1">
    <property type="nucleotide sequence ID" value="XM_024489701.1"/>
</dbReference>
<dbReference type="STRING" id="6210.W6V0T2"/>
<dbReference type="PROSITE" id="PS50199">
    <property type="entry name" value="ZF_RANBP2_2"/>
    <property type="match status" value="2"/>
</dbReference>
<dbReference type="PANTHER" id="PTHR23138">
    <property type="entry name" value="RAN BINDING PROTEIN"/>
    <property type="match status" value="1"/>
</dbReference>
<keyword evidence="1" id="KW-0479">Metal-binding</keyword>
<feature type="domain" description="RanBD1" evidence="6">
    <location>
        <begin position="1409"/>
        <end position="1545"/>
    </location>
</feature>
<keyword evidence="2 4" id="KW-0863">Zinc-finger</keyword>